<comment type="caution">
    <text evidence="5">The sequence shown here is derived from an EMBL/GenBank/DDBJ whole genome shotgun (WGS) entry which is preliminary data.</text>
</comment>
<evidence type="ECO:0000256" key="2">
    <source>
        <dbReference type="ARBA" id="ARBA00038160"/>
    </source>
</evidence>
<dbReference type="GO" id="GO:0008033">
    <property type="term" value="P:tRNA processing"/>
    <property type="evidence" value="ECO:0007669"/>
    <property type="project" value="UniProtKB-KW"/>
</dbReference>
<dbReference type="AlphaFoldDB" id="A0A150GBY0"/>
<dbReference type="InterPro" id="IPR016193">
    <property type="entry name" value="Cytidine_deaminase-like"/>
</dbReference>
<feature type="compositionally biased region" description="Low complexity" evidence="3">
    <location>
        <begin position="276"/>
        <end position="292"/>
    </location>
</feature>
<evidence type="ECO:0000313" key="6">
    <source>
        <dbReference type="Proteomes" id="UP000075714"/>
    </source>
</evidence>
<dbReference type="SUPFAM" id="SSF53927">
    <property type="entry name" value="Cytidine deaminase-like"/>
    <property type="match status" value="1"/>
</dbReference>
<dbReference type="STRING" id="33097.A0A150GBY0"/>
<evidence type="ECO:0000256" key="1">
    <source>
        <dbReference type="ARBA" id="ARBA00022694"/>
    </source>
</evidence>
<dbReference type="PANTHER" id="PTHR11079">
    <property type="entry name" value="CYTOSINE DEAMINASE FAMILY MEMBER"/>
    <property type="match status" value="1"/>
</dbReference>
<gene>
    <name evidence="5" type="ORF">GPECTOR_38g292</name>
</gene>
<evidence type="ECO:0000256" key="3">
    <source>
        <dbReference type="SAM" id="MobiDB-lite"/>
    </source>
</evidence>
<feature type="domain" description="CMP/dCMP-type deaminase" evidence="4">
    <location>
        <begin position="256"/>
        <end position="402"/>
    </location>
</feature>
<dbReference type="OrthoDB" id="3180714at2759"/>
<dbReference type="EMBL" id="LSYV01000039">
    <property type="protein sequence ID" value="KXZ47055.1"/>
    <property type="molecule type" value="Genomic_DNA"/>
</dbReference>
<dbReference type="InterPro" id="IPR002125">
    <property type="entry name" value="CMP_dCMP_dom"/>
</dbReference>
<feature type="region of interest" description="Disordered" evidence="3">
    <location>
        <begin position="270"/>
        <end position="299"/>
    </location>
</feature>
<dbReference type="PROSITE" id="PS51747">
    <property type="entry name" value="CYT_DCMP_DEAMINASES_2"/>
    <property type="match status" value="1"/>
</dbReference>
<dbReference type="GO" id="GO:0005634">
    <property type="term" value="C:nucleus"/>
    <property type="evidence" value="ECO:0007669"/>
    <property type="project" value="TreeGrafter"/>
</dbReference>
<dbReference type="Proteomes" id="UP000075714">
    <property type="component" value="Unassembled WGS sequence"/>
</dbReference>
<accession>A0A150GBY0</accession>
<dbReference type="Gene3D" id="3.40.140.10">
    <property type="entry name" value="Cytidine Deaminase, domain 2"/>
    <property type="match status" value="1"/>
</dbReference>
<keyword evidence="6" id="KW-1185">Reference proteome</keyword>
<sequence>MASTADFLAAVQVPSKQELPLRTLPLAVAAFSSKVGNQLIKALGNAAPLADQKHLKRVRKAPDDGALLEAILCVLPDDAVSRKAAGATGASAEAQAEEATVSGGHVAGTGCGTDVSPDLLPEALRDLYMEQGGVRLRLLHGAAYPPQTRQQWEAWTKLWPITWRIPDHGTPVTEETPVDQATQRYFEHHMRLALQLAAASSADNAALIVSPPSLTPLAEAVDGSGSHPLRHAVMAAIQVASERDLALWPPSVNDEPQGMEAMAIAAPIADPGLRTSSGSGAGPASADGASAGRQEDGPAVQGFRAGVTAEDRASAAAAGEELASKRPRLGAGPHEAGASRPYMCTGYDCFVVMEPCIMCSMALVHSRVQRVIYCRPDPQHGALGGERRLHACRSLNHNYEVFRIELKS</sequence>
<protein>
    <recommendedName>
        <fullName evidence="4">CMP/dCMP-type deaminase domain-containing protein</fullName>
    </recommendedName>
</protein>
<name>A0A150GBY0_GONPE</name>
<dbReference type="GO" id="GO:0005737">
    <property type="term" value="C:cytoplasm"/>
    <property type="evidence" value="ECO:0007669"/>
    <property type="project" value="TreeGrafter"/>
</dbReference>
<reference evidence="6" key="1">
    <citation type="journal article" date="2016" name="Nat. Commun.">
        <title>The Gonium pectorale genome demonstrates co-option of cell cycle regulation during the evolution of multicellularity.</title>
        <authorList>
            <person name="Hanschen E.R."/>
            <person name="Marriage T.N."/>
            <person name="Ferris P.J."/>
            <person name="Hamaji T."/>
            <person name="Toyoda A."/>
            <person name="Fujiyama A."/>
            <person name="Neme R."/>
            <person name="Noguchi H."/>
            <person name="Minakuchi Y."/>
            <person name="Suzuki M."/>
            <person name="Kawai-Toyooka H."/>
            <person name="Smith D.R."/>
            <person name="Sparks H."/>
            <person name="Anderson J."/>
            <person name="Bakaric R."/>
            <person name="Luria V."/>
            <person name="Karger A."/>
            <person name="Kirschner M.W."/>
            <person name="Durand P.M."/>
            <person name="Michod R.E."/>
            <person name="Nozaki H."/>
            <person name="Olson B.J."/>
        </authorList>
    </citation>
    <scope>NUCLEOTIDE SEQUENCE [LARGE SCALE GENOMIC DNA]</scope>
    <source>
        <strain evidence="6">NIES-2863</strain>
    </source>
</reference>
<organism evidence="5 6">
    <name type="scientific">Gonium pectorale</name>
    <name type="common">Green alga</name>
    <dbReference type="NCBI Taxonomy" id="33097"/>
    <lineage>
        <taxon>Eukaryota</taxon>
        <taxon>Viridiplantae</taxon>
        <taxon>Chlorophyta</taxon>
        <taxon>core chlorophytes</taxon>
        <taxon>Chlorophyceae</taxon>
        <taxon>CS clade</taxon>
        <taxon>Chlamydomonadales</taxon>
        <taxon>Volvocaceae</taxon>
        <taxon>Gonium</taxon>
    </lineage>
</organism>
<dbReference type="PANTHER" id="PTHR11079:SF156">
    <property type="entry name" value="INACTIVE TRNA-SPECIFIC ADENOSINE DEAMINASE-LIKE PROTEIN 3-RELATED"/>
    <property type="match status" value="1"/>
</dbReference>
<evidence type="ECO:0000259" key="4">
    <source>
        <dbReference type="PROSITE" id="PS51747"/>
    </source>
</evidence>
<dbReference type="GO" id="GO:0052717">
    <property type="term" value="F:tRNA-specific adenosine-34 deaminase activity"/>
    <property type="evidence" value="ECO:0007669"/>
    <property type="project" value="TreeGrafter"/>
</dbReference>
<feature type="region of interest" description="Disordered" evidence="3">
    <location>
        <begin position="314"/>
        <end position="335"/>
    </location>
</feature>
<comment type="similarity">
    <text evidence="2">Belongs to the cytidine and deoxycytidylate deaminase family. ADAT3 subfamily.</text>
</comment>
<keyword evidence="1" id="KW-0819">tRNA processing</keyword>
<evidence type="ECO:0000313" key="5">
    <source>
        <dbReference type="EMBL" id="KXZ47055.1"/>
    </source>
</evidence>
<proteinExistence type="inferred from homology"/>